<dbReference type="InterPro" id="IPR025747">
    <property type="entry name" value="ThiC-associated_dom"/>
</dbReference>
<evidence type="ECO:0000256" key="2">
    <source>
        <dbReference type="ARBA" id="ARBA00022485"/>
    </source>
</evidence>
<sequence>MTALEDRTVAPKVTTGPIRGSHKVYLDGPDDLRIPVRRIELSTGEYHDVYDTSGPYTDENAEIDVRAGLPALRAPWIAAREPVDGAATQLAWARAGVITPEMRFIAVREGVTAELVRSEVARGRAVIPANRRHPESEPMIIGKSFLVKINANLGNSAVSSSIEEEVEKMVWATRWGADTVMDLSTGANIHETREWILRNSPVPIGTVPIYQALEKVKGDPAALSWEVYRDTVIEQCEQGVDYMTVHAGVLLRYVPLTAKRVTGIVSRGGSIMAAWCLAHHRESFLYTHFEELCDILRAYDVTFSLGDGLRPGSIADANDEAQLAELRTLGELTTIARARDVQVMIEGPGHVPLHKIAENVQLEELWCSEAPFYTLGPLATDIAPGYDHITSAIGAATIAARGTAMLCYVTPKEHLGLPDRDDVKTGVITYKIAAHAADLAKGHPHAQARDDALSAARFEFRWLDQFHLSLDPDTALAFHDETLPAEPAKTAHFCSMCGPKFCSMRITQDVRAYAEEHGLTSVEAIEAGMSEKADEFTDAGGRVYLPLSEA</sequence>
<evidence type="ECO:0000256" key="4">
    <source>
        <dbReference type="ARBA" id="ARBA00022723"/>
    </source>
</evidence>
<evidence type="ECO:0000256" key="5">
    <source>
        <dbReference type="ARBA" id="ARBA00022833"/>
    </source>
</evidence>
<dbReference type="SFLD" id="SFLDG01114">
    <property type="entry name" value="phosphomethylpyrimidine_syntha"/>
    <property type="match status" value="1"/>
</dbReference>
<feature type="binding site" evidence="10">
    <location>
        <begin position="307"/>
        <end position="310"/>
    </location>
    <ligand>
        <name>substrate</name>
    </ligand>
</feature>
<protein>
    <recommendedName>
        <fullName evidence="10">Phosphomethylpyrimidine synthase</fullName>
        <ecNumber evidence="10">4.1.99.17</ecNumber>
    </recommendedName>
    <alternativeName>
        <fullName evidence="10">Hydroxymethylpyrimidine phosphate synthase</fullName>
        <shortName evidence="10">HMP-P synthase</shortName>
        <shortName evidence="10">HMP-phosphate synthase</shortName>
        <shortName evidence="10">HMPP synthase</shortName>
    </alternativeName>
    <alternativeName>
        <fullName evidence="10">Thiamine biosynthesis protein ThiC</fullName>
    </alternativeName>
</protein>
<feature type="binding site" evidence="10">
    <location>
        <position position="210"/>
    </location>
    <ligand>
        <name>substrate</name>
    </ligand>
</feature>
<evidence type="ECO:0000313" key="12">
    <source>
        <dbReference type="EMBL" id="MCH6169538.1"/>
    </source>
</evidence>
<dbReference type="NCBIfam" id="NF009895">
    <property type="entry name" value="PRK13352.1"/>
    <property type="match status" value="1"/>
</dbReference>
<evidence type="ECO:0000256" key="1">
    <source>
        <dbReference type="ARBA" id="ARBA00003175"/>
    </source>
</evidence>
<keyword evidence="8 10" id="KW-0411">Iron-sulfur</keyword>
<evidence type="ECO:0000256" key="6">
    <source>
        <dbReference type="ARBA" id="ARBA00022977"/>
    </source>
</evidence>
<accession>A0ABS9TM96</accession>
<dbReference type="Gene3D" id="6.10.250.620">
    <property type="match status" value="1"/>
</dbReference>
<feature type="binding site" evidence="10">
    <location>
        <position position="494"/>
    </location>
    <ligand>
        <name>[4Fe-4S] cluster</name>
        <dbReference type="ChEBI" id="CHEBI:49883"/>
        <note>4Fe-4S-S-AdoMet</note>
    </ligand>
</feature>
<dbReference type="GO" id="GO:0070284">
    <property type="term" value="F:phosphomethylpyrimidine synthase activity"/>
    <property type="evidence" value="ECO:0007669"/>
    <property type="project" value="UniProtKB-EC"/>
</dbReference>
<feature type="binding site" evidence="10">
    <location>
        <position position="373"/>
    </location>
    <ligand>
        <name>substrate</name>
    </ligand>
</feature>
<dbReference type="EC" id="4.1.99.17" evidence="10"/>
<gene>
    <name evidence="10 12" type="primary">thiC</name>
    <name evidence="12" type="ORF">MMF94_27885</name>
</gene>
<dbReference type="PANTHER" id="PTHR30557:SF1">
    <property type="entry name" value="PHOSPHOMETHYLPYRIMIDINE SYNTHASE, CHLOROPLASTIC"/>
    <property type="match status" value="1"/>
</dbReference>
<evidence type="ECO:0000256" key="3">
    <source>
        <dbReference type="ARBA" id="ARBA00022691"/>
    </source>
</evidence>
<proteinExistence type="inferred from homology"/>
<evidence type="ECO:0000256" key="9">
    <source>
        <dbReference type="ARBA" id="ARBA00023239"/>
    </source>
</evidence>
<comment type="cofactor">
    <cofactor evidence="10">
        <name>[4Fe-4S] cluster</name>
        <dbReference type="ChEBI" id="CHEBI:49883"/>
    </cofactor>
    <text evidence="10">Binds 1 [4Fe-4S] cluster per subunit. The cluster is coordinated with 3 cysteines and an exchangeable S-adenosyl-L-methionine.</text>
</comment>
<name>A0ABS9TM96_9PSEU</name>
<feature type="binding site" evidence="10">
    <location>
        <position position="181"/>
    </location>
    <ligand>
        <name>substrate</name>
    </ligand>
</feature>
<feature type="binding site" evidence="10">
    <location>
        <position position="350"/>
    </location>
    <ligand>
        <name>Zn(2+)</name>
        <dbReference type="ChEBI" id="CHEBI:29105"/>
    </ligand>
</feature>
<dbReference type="Pfam" id="PF01964">
    <property type="entry name" value="ThiC_Rad_SAM"/>
    <property type="match status" value="1"/>
</dbReference>
<keyword evidence="7 10" id="KW-0408">Iron</keyword>
<dbReference type="InterPro" id="IPR002817">
    <property type="entry name" value="ThiC/BzaA/B"/>
</dbReference>
<reference evidence="12 13" key="1">
    <citation type="submission" date="2022-03" db="EMBL/GenBank/DDBJ databases">
        <title>Pseudonocardia alaer sp. nov., a novel actinomycete isolated from reed forest soil.</title>
        <authorList>
            <person name="Wang L."/>
        </authorList>
    </citation>
    <scope>NUCLEOTIDE SEQUENCE [LARGE SCALE GENOMIC DNA]</scope>
    <source>
        <strain evidence="12 13">Y-16303</strain>
    </source>
</reference>
<comment type="catalytic activity">
    <reaction evidence="10">
        <text>5-amino-1-(5-phospho-beta-D-ribosyl)imidazole + S-adenosyl-L-methionine = 4-amino-2-methyl-5-(phosphooxymethyl)pyrimidine + CO + 5'-deoxyadenosine + formate + L-methionine + 3 H(+)</text>
        <dbReference type="Rhea" id="RHEA:24840"/>
        <dbReference type="ChEBI" id="CHEBI:15378"/>
        <dbReference type="ChEBI" id="CHEBI:15740"/>
        <dbReference type="ChEBI" id="CHEBI:17245"/>
        <dbReference type="ChEBI" id="CHEBI:17319"/>
        <dbReference type="ChEBI" id="CHEBI:57844"/>
        <dbReference type="ChEBI" id="CHEBI:58354"/>
        <dbReference type="ChEBI" id="CHEBI:59789"/>
        <dbReference type="ChEBI" id="CHEBI:137981"/>
        <dbReference type="EC" id="4.1.99.17"/>
    </reaction>
</comment>
<keyword evidence="5 10" id="KW-0862">Zinc</keyword>
<dbReference type="SFLD" id="SFLDF00407">
    <property type="entry name" value="phosphomethylpyrimidine_syntha"/>
    <property type="match status" value="1"/>
</dbReference>
<feature type="binding site" evidence="10">
    <location>
        <position position="346"/>
    </location>
    <ligand>
        <name>substrate</name>
    </ligand>
</feature>
<keyword evidence="13" id="KW-1185">Reference proteome</keyword>
<keyword evidence="4 10" id="KW-0479">Metal-binding</keyword>
<dbReference type="HAMAP" id="MF_00089">
    <property type="entry name" value="ThiC"/>
    <property type="match status" value="1"/>
</dbReference>
<dbReference type="InterPro" id="IPR038521">
    <property type="entry name" value="ThiC/Bza_core_dom"/>
</dbReference>
<keyword evidence="6 10" id="KW-0784">Thiamine biosynthesis</keyword>
<dbReference type="Gene3D" id="3.20.20.540">
    <property type="entry name" value="Radical SAM ThiC family, central domain"/>
    <property type="match status" value="1"/>
</dbReference>
<dbReference type="NCBIfam" id="TIGR00190">
    <property type="entry name" value="thiC"/>
    <property type="match status" value="1"/>
</dbReference>
<feature type="binding site" evidence="10">
    <location>
        <position position="246"/>
    </location>
    <ligand>
        <name>substrate</name>
    </ligand>
</feature>
<comment type="pathway">
    <text evidence="10">Cofactor biosynthesis; thiamine diphosphate biosynthesis.</text>
</comment>
<dbReference type="PANTHER" id="PTHR30557">
    <property type="entry name" value="THIAMINE BIOSYNTHESIS PROTEIN THIC"/>
    <property type="match status" value="1"/>
</dbReference>
<feature type="domain" description="ThiC-associated" evidence="11">
    <location>
        <begin position="18"/>
        <end position="83"/>
    </location>
</feature>
<feature type="binding site" evidence="10">
    <location>
        <position position="497"/>
    </location>
    <ligand>
        <name>[4Fe-4S] cluster</name>
        <dbReference type="ChEBI" id="CHEBI:49883"/>
        <note>4Fe-4S-S-AdoMet</note>
    </ligand>
</feature>
<evidence type="ECO:0000256" key="8">
    <source>
        <dbReference type="ARBA" id="ARBA00023014"/>
    </source>
</evidence>
<feature type="binding site" evidence="10">
    <location>
        <position position="414"/>
    </location>
    <ligand>
        <name>Zn(2+)</name>
        <dbReference type="ChEBI" id="CHEBI:29105"/>
    </ligand>
</feature>
<feature type="binding site" evidence="10">
    <location>
        <position position="502"/>
    </location>
    <ligand>
        <name>[4Fe-4S] cluster</name>
        <dbReference type="ChEBI" id="CHEBI:49883"/>
        <note>4Fe-4S-S-AdoMet</note>
    </ligand>
</feature>
<dbReference type="SFLD" id="SFLDS00113">
    <property type="entry name" value="Radical_SAM_Phosphomethylpyrim"/>
    <property type="match status" value="1"/>
</dbReference>
<dbReference type="Proteomes" id="UP001299970">
    <property type="component" value="Unassembled WGS sequence"/>
</dbReference>
<dbReference type="Pfam" id="PF13667">
    <property type="entry name" value="ThiC-associated"/>
    <property type="match status" value="1"/>
</dbReference>
<evidence type="ECO:0000259" key="11">
    <source>
        <dbReference type="Pfam" id="PF13667"/>
    </source>
</evidence>
<dbReference type="RefSeq" id="WP_241040184.1">
    <property type="nucleotide sequence ID" value="NZ_BAAAJF010000065.1"/>
</dbReference>
<keyword evidence="2 10" id="KW-0004">4Fe-4S</keyword>
<evidence type="ECO:0000256" key="10">
    <source>
        <dbReference type="HAMAP-Rule" id="MF_00089"/>
    </source>
</evidence>
<feature type="binding site" evidence="10">
    <location>
        <position position="152"/>
    </location>
    <ligand>
        <name>substrate</name>
    </ligand>
</feature>
<evidence type="ECO:0000256" key="7">
    <source>
        <dbReference type="ARBA" id="ARBA00023004"/>
    </source>
</evidence>
<dbReference type="InterPro" id="IPR037509">
    <property type="entry name" value="ThiC"/>
</dbReference>
<organism evidence="12 13">
    <name type="scientific">Pseudonocardia alaniniphila</name>
    <dbReference type="NCBI Taxonomy" id="75291"/>
    <lineage>
        <taxon>Bacteria</taxon>
        <taxon>Bacillati</taxon>
        <taxon>Actinomycetota</taxon>
        <taxon>Actinomycetes</taxon>
        <taxon>Pseudonocardiales</taxon>
        <taxon>Pseudonocardiaceae</taxon>
        <taxon>Pseudonocardia</taxon>
    </lineage>
</organism>
<keyword evidence="3 10" id="KW-0949">S-adenosyl-L-methionine</keyword>
<dbReference type="NCBIfam" id="NF006763">
    <property type="entry name" value="PRK09284.1"/>
    <property type="match status" value="1"/>
</dbReference>
<comment type="similarity">
    <text evidence="10">Belongs to the ThiC family.</text>
</comment>
<comment type="caution">
    <text evidence="12">The sequence shown here is derived from an EMBL/GenBank/DDBJ whole genome shotgun (WGS) entry which is preliminary data.</text>
</comment>
<keyword evidence="9 10" id="KW-0456">Lyase</keyword>
<dbReference type="EMBL" id="JAKXMK010000026">
    <property type="protein sequence ID" value="MCH6169538.1"/>
    <property type="molecule type" value="Genomic_DNA"/>
</dbReference>
<feature type="binding site" evidence="10">
    <location>
        <begin position="266"/>
        <end position="268"/>
    </location>
    <ligand>
        <name>substrate</name>
    </ligand>
</feature>
<comment type="function">
    <text evidence="1 10">Catalyzes the synthesis of the hydroxymethylpyrimidine phosphate (HMP-P) moiety of thiamine from aminoimidazole ribotide (AIR) in a radical S-adenosyl-L-methionine (SAM)-dependent reaction.</text>
</comment>
<evidence type="ECO:0000313" key="13">
    <source>
        <dbReference type="Proteomes" id="UP001299970"/>
    </source>
</evidence>